<gene>
    <name evidence="1" type="ORF">IC610_15995</name>
</gene>
<sequence length="122" mass="14261">MKENWKLQTLDNLEKDSWNTPKNNHESYLMSTCYSLRKKPLIDFSVEDLRILIGQNIGLKYLIPIALEKLTDNILADGDFYSGDLLTSVLTSNPDFWRVSKDYYKSVLEIFHRNEALLKDDD</sequence>
<protein>
    <submittedName>
        <fullName evidence="1">Uncharacterized protein</fullName>
    </submittedName>
</protein>
<proteinExistence type="predicted"/>
<dbReference type="RefSeq" id="WP_191737745.1">
    <property type="nucleotide sequence ID" value="NZ_JACYFS010000006.1"/>
</dbReference>
<dbReference type="Pfam" id="PF18616">
    <property type="entry name" value="CdiI_3"/>
    <property type="match status" value="1"/>
</dbReference>
<dbReference type="CDD" id="cd20691">
    <property type="entry name" value="CdiI_EC536-like"/>
    <property type="match status" value="1"/>
</dbReference>
<name>A0ABR8ZF49_9FLAO</name>
<comment type="caution">
    <text evidence="1">The sequence shown here is derived from an EMBL/GenBank/DDBJ whole genome shotgun (WGS) entry which is preliminary data.</text>
</comment>
<dbReference type="EMBL" id="JACYFS010000006">
    <property type="protein sequence ID" value="MBD8083914.1"/>
    <property type="molecule type" value="Genomic_DNA"/>
</dbReference>
<reference evidence="1 2" key="1">
    <citation type="submission" date="2020-09" db="EMBL/GenBank/DDBJ databases">
        <title>Genome seq and assembly of Chryseobacterium sp.</title>
        <authorList>
            <person name="Chhetri G."/>
        </authorList>
    </citation>
    <scope>NUCLEOTIDE SEQUENCE [LARGE SCALE GENOMIC DNA]</scope>
    <source>
        <strain evidence="1 2">GCR10</strain>
    </source>
</reference>
<evidence type="ECO:0000313" key="1">
    <source>
        <dbReference type="EMBL" id="MBD8083914.1"/>
    </source>
</evidence>
<dbReference type="InterPro" id="IPR040547">
    <property type="entry name" value="CdiI"/>
</dbReference>
<dbReference type="Proteomes" id="UP000637299">
    <property type="component" value="Unassembled WGS sequence"/>
</dbReference>
<keyword evidence="2" id="KW-1185">Reference proteome</keyword>
<organism evidence="1 2">
    <name type="scientific">Chryseobacterium caseinilyticum</name>
    <dbReference type="NCBI Taxonomy" id="2771428"/>
    <lineage>
        <taxon>Bacteria</taxon>
        <taxon>Pseudomonadati</taxon>
        <taxon>Bacteroidota</taxon>
        <taxon>Flavobacteriia</taxon>
        <taxon>Flavobacteriales</taxon>
        <taxon>Weeksellaceae</taxon>
        <taxon>Chryseobacterium group</taxon>
        <taxon>Chryseobacterium</taxon>
    </lineage>
</organism>
<accession>A0ABR8ZF49</accession>
<evidence type="ECO:0000313" key="2">
    <source>
        <dbReference type="Proteomes" id="UP000637299"/>
    </source>
</evidence>